<dbReference type="Pfam" id="PF02826">
    <property type="entry name" value="2-Hacid_dh_C"/>
    <property type="match status" value="1"/>
</dbReference>
<evidence type="ECO:0000256" key="2">
    <source>
        <dbReference type="ARBA" id="ARBA00023027"/>
    </source>
</evidence>
<evidence type="ECO:0000313" key="5">
    <source>
        <dbReference type="Proteomes" id="UP000292781"/>
    </source>
</evidence>
<dbReference type="GO" id="GO:0051287">
    <property type="term" value="F:NAD binding"/>
    <property type="evidence" value="ECO:0007669"/>
    <property type="project" value="InterPro"/>
</dbReference>
<dbReference type="PANTHER" id="PTHR43333:SF1">
    <property type="entry name" value="D-ISOMER SPECIFIC 2-HYDROXYACID DEHYDROGENASE NAD-BINDING DOMAIN-CONTAINING PROTEIN"/>
    <property type="match status" value="1"/>
</dbReference>
<evidence type="ECO:0000259" key="3">
    <source>
        <dbReference type="Pfam" id="PF02826"/>
    </source>
</evidence>
<dbReference type="AlphaFoldDB" id="A0A4Q9VTA2"/>
<dbReference type="RefSeq" id="WP_131307690.1">
    <property type="nucleotide sequence ID" value="NZ_SJFN01000008.1"/>
</dbReference>
<dbReference type="Proteomes" id="UP000292781">
    <property type="component" value="Unassembled WGS sequence"/>
</dbReference>
<organism evidence="4 5">
    <name type="scientific">Siculibacillus lacustris</name>
    <dbReference type="NCBI Taxonomy" id="1549641"/>
    <lineage>
        <taxon>Bacteria</taxon>
        <taxon>Pseudomonadati</taxon>
        <taxon>Pseudomonadota</taxon>
        <taxon>Alphaproteobacteria</taxon>
        <taxon>Hyphomicrobiales</taxon>
        <taxon>Ancalomicrobiaceae</taxon>
        <taxon>Siculibacillus</taxon>
    </lineage>
</organism>
<accession>A0A4Q9VTA2</accession>
<gene>
    <name evidence="4" type="ORF">EYW49_07250</name>
</gene>
<dbReference type="CDD" id="cd12164">
    <property type="entry name" value="GDH_like_2"/>
    <property type="match status" value="1"/>
</dbReference>
<protein>
    <submittedName>
        <fullName evidence="4">Glyoxylate/hydroxypyruvate reductase A</fullName>
    </submittedName>
</protein>
<keyword evidence="1" id="KW-0560">Oxidoreductase</keyword>
<evidence type="ECO:0000256" key="1">
    <source>
        <dbReference type="ARBA" id="ARBA00023002"/>
    </source>
</evidence>
<dbReference type="Gene3D" id="3.40.50.720">
    <property type="entry name" value="NAD(P)-binding Rossmann-like Domain"/>
    <property type="match status" value="2"/>
</dbReference>
<keyword evidence="5" id="KW-1185">Reference proteome</keyword>
<dbReference type="GO" id="GO:0016491">
    <property type="term" value="F:oxidoreductase activity"/>
    <property type="evidence" value="ECO:0007669"/>
    <property type="project" value="UniProtKB-KW"/>
</dbReference>
<dbReference type="EMBL" id="SJFN01000008">
    <property type="protein sequence ID" value="TBW39277.1"/>
    <property type="molecule type" value="Genomic_DNA"/>
</dbReference>
<sequence length="314" mass="33474">MSLVVAVRGWDPAPWLARFRRLAPPGLAVVDGREPFDATAIRWAAVWKPEPGFLAGLPNLRAVFNLGAGVDALLGDPTLPEVPVARIVDPDLTARMTEWVVMHVLMHHRRVATLAEAQARAEWLTLYQPAAGAVRVGIMGLGVLGRDAAAVLRRLGFRVAGWSRTPQEVPGIDSFAGTAGLDAFLGATDILVVLLPATPETRGILRRDLFARLGRGAHMGGPVLINAGRGSLQVEADILAALDDGTLGAASLDVFEHEPLPTASPLWRHPRVFVSPHAAADSDPEALVAQIVDGIAAVERGEPLPHRVDRGRGY</sequence>
<dbReference type="PANTHER" id="PTHR43333">
    <property type="entry name" value="2-HACID_DH_C DOMAIN-CONTAINING PROTEIN"/>
    <property type="match status" value="1"/>
</dbReference>
<dbReference type="SUPFAM" id="SSF51735">
    <property type="entry name" value="NAD(P)-binding Rossmann-fold domains"/>
    <property type="match status" value="1"/>
</dbReference>
<keyword evidence="4" id="KW-0670">Pyruvate</keyword>
<proteinExistence type="predicted"/>
<dbReference type="InterPro" id="IPR006140">
    <property type="entry name" value="D-isomer_DH_NAD-bd"/>
</dbReference>
<reference evidence="4 5" key="1">
    <citation type="submission" date="2019-02" db="EMBL/GenBank/DDBJ databases">
        <title>Siculibacillus lacustris gen. nov., sp. nov., a new rosette-forming bacterium isolated from a freshwater crater lake (Lake St. Ana, Romania).</title>
        <authorList>
            <person name="Felfoldi T."/>
            <person name="Marton Z."/>
            <person name="Szabo A."/>
            <person name="Mentes A."/>
            <person name="Boka K."/>
            <person name="Marialigeti K."/>
            <person name="Mathe I."/>
            <person name="Koncz M."/>
            <person name="Schumann P."/>
            <person name="Toth E."/>
        </authorList>
    </citation>
    <scope>NUCLEOTIDE SEQUENCE [LARGE SCALE GENOMIC DNA]</scope>
    <source>
        <strain evidence="4 5">SA-279</strain>
    </source>
</reference>
<comment type="caution">
    <text evidence="4">The sequence shown here is derived from an EMBL/GenBank/DDBJ whole genome shotgun (WGS) entry which is preliminary data.</text>
</comment>
<keyword evidence="2" id="KW-0520">NAD</keyword>
<evidence type="ECO:0000313" key="4">
    <source>
        <dbReference type="EMBL" id="TBW39277.1"/>
    </source>
</evidence>
<feature type="domain" description="D-isomer specific 2-hydroxyacid dehydrogenase NAD-binding" evidence="3">
    <location>
        <begin position="101"/>
        <end position="279"/>
    </location>
</feature>
<dbReference type="InterPro" id="IPR036291">
    <property type="entry name" value="NAD(P)-bd_dom_sf"/>
</dbReference>
<name>A0A4Q9VTA2_9HYPH</name>
<dbReference type="OrthoDB" id="9787219at2"/>